<dbReference type="EMBL" id="BK016214">
    <property type="protein sequence ID" value="DAG02761.1"/>
    <property type="molecule type" value="Genomic_DNA"/>
</dbReference>
<evidence type="ECO:0000313" key="1">
    <source>
        <dbReference type="EMBL" id="DAG02761.1"/>
    </source>
</evidence>
<name>A0A8S5V7M4_9CAUD</name>
<reference evidence="1" key="1">
    <citation type="journal article" date="2021" name="Proc. Natl. Acad. Sci. U.S.A.">
        <title>A Catalog of Tens of Thousands of Viruses from Human Metagenomes Reveals Hidden Associations with Chronic Diseases.</title>
        <authorList>
            <person name="Tisza M.J."/>
            <person name="Buck C.B."/>
        </authorList>
    </citation>
    <scope>NUCLEOTIDE SEQUENCE</scope>
    <source>
        <strain evidence="1">Ctiuu37</strain>
    </source>
</reference>
<sequence>METIIGILALCAVMVGGAAWLLNRPEHAKDPREDEEQMEYLREWSEKHGKANRKE</sequence>
<proteinExistence type="predicted"/>
<protein>
    <submittedName>
        <fullName evidence="1">Uncharacterized protein</fullName>
    </submittedName>
</protein>
<accession>A0A8S5V7M4</accession>
<organism evidence="1">
    <name type="scientific">Siphoviridae sp. ctiuu37</name>
    <dbReference type="NCBI Taxonomy" id="2825628"/>
    <lineage>
        <taxon>Viruses</taxon>
        <taxon>Duplodnaviria</taxon>
        <taxon>Heunggongvirae</taxon>
        <taxon>Uroviricota</taxon>
        <taxon>Caudoviricetes</taxon>
    </lineage>
</organism>